<dbReference type="PANTHER" id="PTHR40260:SF2">
    <property type="entry name" value="BLR8190 PROTEIN"/>
    <property type="match status" value="1"/>
</dbReference>
<dbReference type="InterPro" id="IPR000182">
    <property type="entry name" value="GNAT_dom"/>
</dbReference>
<dbReference type="Pfam" id="PF13508">
    <property type="entry name" value="Acetyltransf_7"/>
    <property type="match status" value="1"/>
</dbReference>
<name>A0A9Q9DN78_CURCL</name>
<feature type="domain" description="N-acetyltransferase" evidence="2">
    <location>
        <begin position="151"/>
        <end position="293"/>
    </location>
</feature>
<evidence type="ECO:0000313" key="4">
    <source>
        <dbReference type="Proteomes" id="UP001056012"/>
    </source>
</evidence>
<evidence type="ECO:0000313" key="3">
    <source>
        <dbReference type="EMBL" id="USP72730.1"/>
    </source>
</evidence>
<keyword evidence="4" id="KW-1185">Reference proteome</keyword>
<dbReference type="GO" id="GO:0016747">
    <property type="term" value="F:acyltransferase activity, transferring groups other than amino-acyl groups"/>
    <property type="evidence" value="ECO:0007669"/>
    <property type="project" value="InterPro"/>
</dbReference>
<dbReference type="GO" id="GO:0016491">
    <property type="term" value="F:oxidoreductase activity"/>
    <property type="evidence" value="ECO:0007669"/>
    <property type="project" value="InterPro"/>
</dbReference>
<reference evidence="3" key="1">
    <citation type="submission" date="2021-12" db="EMBL/GenBank/DDBJ databases">
        <title>Curvularia clavata genome.</title>
        <authorList>
            <person name="Cao Y."/>
        </authorList>
    </citation>
    <scope>NUCLEOTIDE SEQUENCE</scope>
    <source>
        <strain evidence="3">Yc1106</strain>
    </source>
</reference>
<dbReference type="EMBL" id="CP089274">
    <property type="protein sequence ID" value="USP72730.1"/>
    <property type="molecule type" value="Genomic_DNA"/>
</dbReference>
<dbReference type="OrthoDB" id="2744543at2759"/>
<dbReference type="VEuPathDB" id="FungiDB:yc1106_00004"/>
<dbReference type="PROSITE" id="PS51186">
    <property type="entry name" value="GNAT"/>
    <property type="match status" value="1"/>
</dbReference>
<dbReference type="InterPro" id="IPR011008">
    <property type="entry name" value="Dimeric_a/b-barrel"/>
</dbReference>
<dbReference type="SUPFAM" id="SSF54909">
    <property type="entry name" value="Dimeric alpha+beta barrel"/>
    <property type="match status" value="1"/>
</dbReference>
<protein>
    <submittedName>
        <fullName evidence="3">Acetyltransferase, GNAT family</fullName>
    </submittedName>
</protein>
<dbReference type="Gene3D" id="3.30.70.100">
    <property type="match status" value="1"/>
</dbReference>
<comment type="similarity">
    <text evidence="1">Belongs to the tpcK family.</text>
</comment>
<dbReference type="Gene3D" id="3.40.630.30">
    <property type="match status" value="1"/>
</dbReference>
<organism evidence="3 4">
    <name type="scientific">Curvularia clavata</name>
    <dbReference type="NCBI Taxonomy" id="95742"/>
    <lineage>
        <taxon>Eukaryota</taxon>
        <taxon>Fungi</taxon>
        <taxon>Dikarya</taxon>
        <taxon>Ascomycota</taxon>
        <taxon>Pezizomycotina</taxon>
        <taxon>Dothideomycetes</taxon>
        <taxon>Pleosporomycetidae</taxon>
        <taxon>Pleosporales</taxon>
        <taxon>Pleosporineae</taxon>
        <taxon>Pleosporaceae</taxon>
        <taxon>Curvularia</taxon>
    </lineage>
</organism>
<proteinExistence type="inferred from homology"/>
<dbReference type="InterPro" id="IPR009799">
    <property type="entry name" value="EthD_dom"/>
</dbReference>
<dbReference type="SUPFAM" id="SSF55729">
    <property type="entry name" value="Acyl-CoA N-acyltransferases (Nat)"/>
    <property type="match status" value="1"/>
</dbReference>
<dbReference type="PANTHER" id="PTHR40260">
    <property type="entry name" value="BLR8190 PROTEIN"/>
    <property type="match status" value="1"/>
</dbReference>
<accession>A0A9Q9DN78</accession>
<dbReference type="Proteomes" id="UP001056012">
    <property type="component" value="Chromosome 1"/>
</dbReference>
<dbReference type="AlphaFoldDB" id="A0A9Q9DN78"/>
<evidence type="ECO:0000259" key="2">
    <source>
        <dbReference type="PROSITE" id="PS51186"/>
    </source>
</evidence>
<dbReference type="NCBIfam" id="TIGR02118">
    <property type="entry name" value="EthD family reductase"/>
    <property type="match status" value="1"/>
</dbReference>
<dbReference type="InterPro" id="IPR016181">
    <property type="entry name" value="Acyl_CoA_acyltransferase"/>
</dbReference>
<dbReference type="CDD" id="cd04301">
    <property type="entry name" value="NAT_SF"/>
    <property type="match status" value="1"/>
</dbReference>
<gene>
    <name evidence="3" type="ORF">yc1106_00004</name>
</gene>
<evidence type="ECO:0000256" key="1">
    <source>
        <dbReference type="ARBA" id="ARBA00005986"/>
    </source>
</evidence>
<sequence length="307" mass="34362">MSSSNTSVVVLYPRTSKSTFDLDYYISTHMPLAAKAWKKYGLETWRVAELDENAPYSIHLLMVWADREGFNNALQDPATQEIMADVKNFSNETPIFIPGNISITTISLLFDKNDPVLRFARQPRPDEVPMAFEQYVVLQGLPSPRVYHDLRKLANLTPPPAEAMEEIVPKSLQNSFACFVAYVKEDMVDEQTPGPGQDAIAMGRLLGDGALFLQLVDVAVHPHHQRNGLGKRIVELLVGFADEHAPHAYVSLVADLPGQQLYQKYGFEDVKPSICLFRCLRIQGNVEARRDREARQAVAAQHTGDLA</sequence>